<evidence type="ECO:0000256" key="1">
    <source>
        <dbReference type="PROSITE-ProRule" id="PRU00175"/>
    </source>
</evidence>
<evidence type="ECO:0000313" key="5">
    <source>
        <dbReference type="EMBL" id="PPQ65838.1"/>
    </source>
</evidence>
<keyword evidence="2" id="KW-0175">Coiled coil</keyword>
<keyword evidence="1" id="KW-0862">Zinc</keyword>
<proteinExistence type="predicted"/>
<dbReference type="InterPro" id="IPR001841">
    <property type="entry name" value="Znf_RING"/>
</dbReference>
<feature type="region of interest" description="Disordered" evidence="3">
    <location>
        <begin position="196"/>
        <end position="269"/>
    </location>
</feature>
<dbReference type="EMBL" id="NHTK01006057">
    <property type="protein sequence ID" value="PPQ65838.1"/>
    <property type="molecule type" value="Genomic_DNA"/>
</dbReference>
<dbReference type="InterPro" id="IPR013083">
    <property type="entry name" value="Znf_RING/FYVE/PHD"/>
</dbReference>
<accession>A0A409VHV3</accession>
<feature type="coiled-coil region" evidence="2">
    <location>
        <begin position="100"/>
        <end position="134"/>
    </location>
</feature>
<gene>
    <name evidence="5" type="ORF">CVT24_012065</name>
</gene>
<evidence type="ECO:0000313" key="6">
    <source>
        <dbReference type="Proteomes" id="UP000284842"/>
    </source>
</evidence>
<feature type="compositionally biased region" description="Basic and acidic residues" evidence="3">
    <location>
        <begin position="224"/>
        <end position="252"/>
    </location>
</feature>
<evidence type="ECO:0000259" key="4">
    <source>
        <dbReference type="PROSITE" id="PS50089"/>
    </source>
</evidence>
<dbReference type="InParanoid" id="A0A409VHV3"/>
<comment type="caution">
    <text evidence="5">The sequence shown here is derived from an EMBL/GenBank/DDBJ whole genome shotgun (WGS) entry which is preliminary data.</text>
</comment>
<keyword evidence="6" id="KW-1185">Reference proteome</keyword>
<feature type="domain" description="RING-type" evidence="4">
    <location>
        <begin position="12"/>
        <end position="54"/>
    </location>
</feature>
<evidence type="ECO:0000256" key="3">
    <source>
        <dbReference type="SAM" id="MobiDB-lite"/>
    </source>
</evidence>
<evidence type="ECO:0000256" key="2">
    <source>
        <dbReference type="SAM" id="Coils"/>
    </source>
</evidence>
<keyword evidence="1" id="KW-0863">Zinc-finger</keyword>
<dbReference type="OrthoDB" id="10464628at2759"/>
<name>A0A409VHV3_9AGAR</name>
<dbReference type="Gene3D" id="3.30.40.10">
    <property type="entry name" value="Zinc/RING finger domain, C3HC4 (zinc finger)"/>
    <property type="match status" value="1"/>
</dbReference>
<keyword evidence="1" id="KW-0479">Metal-binding</keyword>
<dbReference type="SUPFAM" id="SSF57850">
    <property type="entry name" value="RING/U-box"/>
    <property type="match status" value="1"/>
</dbReference>
<dbReference type="AlphaFoldDB" id="A0A409VHV3"/>
<dbReference type="Proteomes" id="UP000284842">
    <property type="component" value="Unassembled WGS sequence"/>
</dbReference>
<dbReference type="PROSITE" id="PS50089">
    <property type="entry name" value="ZF_RING_2"/>
    <property type="match status" value="1"/>
</dbReference>
<feature type="coiled-coil region" evidence="2">
    <location>
        <begin position="163"/>
        <end position="190"/>
    </location>
</feature>
<reference evidence="5 6" key="1">
    <citation type="journal article" date="2018" name="Evol. Lett.">
        <title>Horizontal gene cluster transfer increased hallucinogenic mushroom diversity.</title>
        <authorList>
            <person name="Reynolds H.T."/>
            <person name="Vijayakumar V."/>
            <person name="Gluck-Thaler E."/>
            <person name="Korotkin H.B."/>
            <person name="Matheny P.B."/>
            <person name="Slot J.C."/>
        </authorList>
    </citation>
    <scope>NUCLEOTIDE SEQUENCE [LARGE SCALE GENOMIC DNA]</scope>
    <source>
        <strain evidence="5 6">2629</strain>
    </source>
</reference>
<dbReference type="GO" id="GO:0008270">
    <property type="term" value="F:zinc ion binding"/>
    <property type="evidence" value="ECO:0007669"/>
    <property type="project" value="UniProtKB-KW"/>
</dbReference>
<organism evidence="5 6">
    <name type="scientific">Panaeolus cyanescens</name>
    <dbReference type="NCBI Taxonomy" id="181874"/>
    <lineage>
        <taxon>Eukaryota</taxon>
        <taxon>Fungi</taxon>
        <taxon>Dikarya</taxon>
        <taxon>Basidiomycota</taxon>
        <taxon>Agaricomycotina</taxon>
        <taxon>Agaricomycetes</taxon>
        <taxon>Agaricomycetidae</taxon>
        <taxon>Agaricales</taxon>
        <taxon>Agaricineae</taxon>
        <taxon>Galeropsidaceae</taxon>
        <taxon>Panaeolus</taxon>
    </lineage>
</organism>
<protein>
    <recommendedName>
        <fullName evidence="4">RING-type domain-containing protein</fullName>
    </recommendedName>
</protein>
<sequence length="269" mass="30571">MEPSSDLLVRRCNICYTAGIPINRIRFFECGHWCCVKCLDQSNKERVRKCGTCRQPRGTGFKIFLAAEDLVDDQIQKKADADLSIIEPEDPSFTMGSSQARALVEELAEVKGKYEELQKENNTLSELYQTCDSERSSFHQQAAGYRHRVHKLGDELSEKKTIIQGYVKERLEHLKEIEKLKEEIKSKDQISLTKAKMRAMAGSSRPKRKATKDADTSLLVESPVRAEHGLVADGSKQELKKRIRHALQDSKDAQVANHQPSNAKRRKES</sequence>